<dbReference type="Pfam" id="PF02518">
    <property type="entry name" value="HATPase_c"/>
    <property type="match status" value="1"/>
</dbReference>
<keyword evidence="4" id="KW-0808">Transferase</keyword>
<evidence type="ECO:0000256" key="3">
    <source>
        <dbReference type="ARBA" id="ARBA00022553"/>
    </source>
</evidence>
<comment type="caution">
    <text evidence="11">The sequence shown here is derived from an EMBL/GenBank/DDBJ whole genome shotgun (WGS) entry which is preliminary data.</text>
</comment>
<keyword evidence="7" id="KW-0067">ATP-binding</keyword>
<dbReference type="InterPro" id="IPR036890">
    <property type="entry name" value="HATPase_C_sf"/>
</dbReference>
<feature type="transmembrane region" description="Helical" evidence="9">
    <location>
        <begin position="91"/>
        <end position="108"/>
    </location>
</feature>
<accession>A0A919K5S4</accession>
<evidence type="ECO:0000313" key="11">
    <source>
        <dbReference type="EMBL" id="GIE99842.1"/>
    </source>
</evidence>
<dbReference type="GO" id="GO:0005524">
    <property type="term" value="F:ATP binding"/>
    <property type="evidence" value="ECO:0007669"/>
    <property type="project" value="UniProtKB-KW"/>
</dbReference>
<dbReference type="InterPro" id="IPR003594">
    <property type="entry name" value="HATPase_dom"/>
</dbReference>
<dbReference type="Gene3D" id="1.20.5.1930">
    <property type="match status" value="1"/>
</dbReference>
<feature type="transmembrane region" description="Helical" evidence="9">
    <location>
        <begin position="115"/>
        <end position="134"/>
    </location>
</feature>
<dbReference type="EC" id="2.7.13.3" evidence="2"/>
<dbReference type="InterPro" id="IPR011712">
    <property type="entry name" value="Sig_transdc_His_kin_sub3_dim/P"/>
</dbReference>
<dbReference type="Proteomes" id="UP000636960">
    <property type="component" value="Unassembled WGS sequence"/>
</dbReference>
<keyword evidence="8" id="KW-0902">Two-component regulatory system</keyword>
<keyword evidence="9" id="KW-0472">Membrane</keyword>
<evidence type="ECO:0000256" key="4">
    <source>
        <dbReference type="ARBA" id="ARBA00022679"/>
    </source>
</evidence>
<dbReference type="AlphaFoldDB" id="A0A919K5S4"/>
<dbReference type="CDD" id="cd16917">
    <property type="entry name" value="HATPase_UhpB-NarQ-NarX-like"/>
    <property type="match status" value="1"/>
</dbReference>
<dbReference type="SMART" id="SM00387">
    <property type="entry name" value="HATPase_c"/>
    <property type="match status" value="1"/>
</dbReference>
<evidence type="ECO:0000256" key="8">
    <source>
        <dbReference type="ARBA" id="ARBA00023012"/>
    </source>
</evidence>
<dbReference type="GO" id="GO:0016020">
    <property type="term" value="C:membrane"/>
    <property type="evidence" value="ECO:0007669"/>
    <property type="project" value="InterPro"/>
</dbReference>
<evidence type="ECO:0000259" key="10">
    <source>
        <dbReference type="SMART" id="SM00387"/>
    </source>
</evidence>
<evidence type="ECO:0000256" key="7">
    <source>
        <dbReference type="ARBA" id="ARBA00022840"/>
    </source>
</evidence>
<dbReference type="PANTHER" id="PTHR24421">
    <property type="entry name" value="NITRATE/NITRITE SENSOR PROTEIN NARX-RELATED"/>
    <property type="match status" value="1"/>
</dbReference>
<sequence>MRPGPAPIAVAVLGLLAATAVALALGVRPAIPAEGRDWLLAAVFAPLGARIAAHERRNPCGWLLLAVGVLGGVTVVTSLAGAGPVAWVRDWVWWPGYGLLVLVVALFPDGRRSRVLVAGLAVNVLAGTVALAALMARSPGSAEGNRVAPGWDGVVFLAASAVLAAGGLAAVAGVLVRIRRCETRGPLLWCAGNGVLLLLALALDVVGSVPVTWLAGVLAIPLATVVGIMRYGLYDIRLPVHRGLLYGTLSIAVLLVYAATVTVVARLLPVAATPVAVAAALLTLLPLRQRLQSALTRRLYGRPPYELVTVVGRGADLPSVVAGLGEGLRVPYAAVRVDDAEVSHGRRRAWPVTELPLHPGGVLVVQQRAPDEPWTRRENELLSDLAAQLGPAVAATRVREESRRLQRDLHDGIGPALFGARMLVRAGRTRSAEAPGLAQTWDDLEDGLAAATAEIRRILDGLGPAALERGLAAALDGVARRHRGAGLPVTLQLPADLTGLSGAVEVAAYRIVDEALTNVARHARAASATVTVTRDGAALGVTVEDDGAGIAADRAAGLGLGSLRERCARLGGTFAVEAGALGTRLSATLPAR</sequence>
<dbReference type="EMBL" id="BOMV01000077">
    <property type="protein sequence ID" value="GIE99842.1"/>
    <property type="molecule type" value="Genomic_DNA"/>
</dbReference>
<evidence type="ECO:0000256" key="2">
    <source>
        <dbReference type="ARBA" id="ARBA00012438"/>
    </source>
</evidence>
<evidence type="ECO:0000256" key="5">
    <source>
        <dbReference type="ARBA" id="ARBA00022741"/>
    </source>
</evidence>
<feature type="transmembrane region" description="Helical" evidence="9">
    <location>
        <begin position="213"/>
        <end position="231"/>
    </location>
</feature>
<dbReference type="GO" id="GO:0000155">
    <property type="term" value="F:phosphorelay sensor kinase activity"/>
    <property type="evidence" value="ECO:0007669"/>
    <property type="project" value="InterPro"/>
</dbReference>
<evidence type="ECO:0000256" key="6">
    <source>
        <dbReference type="ARBA" id="ARBA00022777"/>
    </source>
</evidence>
<evidence type="ECO:0000256" key="9">
    <source>
        <dbReference type="SAM" id="Phobius"/>
    </source>
</evidence>
<keyword evidence="9" id="KW-0812">Transmembrane</keyword>
<dbReference type="InterPro" id="IPR050482">
    <property type="entry name" value="Sensor_HK_TwoCompSys"/>
</dbReference>
<keyword evidence="3" id="KW-0597">Phosphoprotein</keyword>
<feature type="transmembrane region" description="Helical" evidence="9">
    <location>
        <begin position="267"/>
        <end position="287"/>
    </location>
</feature>
<keyword evidence="5" id="KW-0547">Nucleotide-binding</keyword>
<feature type="transmembrane region" description="Helical" evidence="9">
    <location>
        <begin position="187"/>
        <end position="207"/>
    </location>
</feature>
<name>A0A919K5S4_9ACTN</name>
<feature type="transmembrane region" description="Helical" evidence="9">
    <location>
        <begin position="154"/>
        <end position="175"/>
    </location>
</feature>
<protein>
    <recommendedName>
        <fullName evidence="2">histidine kinase</fullName>
        <ecNumber evidence="2">2.7.13.3</ecNumber>
    </recommendedName>
</protein>
<gene>
    <name evidence="11" type="ORF">Ari01nite_73070</name>
</gene>
<keyword evidence="12" id="KW-1185">Reference proteome</keyword>
<dbReference type="RefSeq" id="WP_203786895.1">
    <property type="nucleotide sequence ID" value="NZ_BOMV01000077.1"/>
</dbReference>
<reference evidence="11" key="1">
    <citation type="submission" date="2021-01" db="EMBL/GenBank/DDBJ databases">
        <title>Whole genome shotgun sequence of Actinoplanes rishiriensis NBRC 108556.</title>
        <authorList>
            <person name="Komaki H."/>
            <person name="Tamura T."/>
        </authorList>
    </citation>
    <scope>NUCLEOTIDE SEQUENCE</scope>
    <source>
        <strain evidence="11">NBRC 108556</strain>
    </source>
</reference>
<keyword evidence="9" id="KW-1133">Transmembrane helix</keyword>
<dbReference type="Pfam" id="PF07730">
    <property type="entry name" value="HisKA_3"/>
    <property type="match status" value="1"/>
</dbReference>
<feature type="transmembrane region" description="Helical" evidence="9">
    <location>
        <begin position="243"/>
        <end position="261"/>
    </location>
</feature>
<dbReference type="GO" id="GO:0046983">
    <property type="term" value="F:protein dimerization activity"/>
    <property type="evidence" value="ECO:0007669"/>
    <property type="project" value="InterPro"/>
</dbReference>
<feature type="domain" description="Histidine kinase/HSP90-like ATPase" evidence="10">
    <location>
        <begin position="503"/>
        <end position="592"/>
    </location>
</feature>
<organism evidence="11 12">
    <name type="scientific">Paractinoplanes rishiriensis</name>
    <dbReference type="NCBI Taxonomy" id="1050105"/>
    <lineage>
        <taxon>Bacteria</taxon>
        <taxon>Bacillati</taxon>
        <taxon>Actinomycetota</taxon>
        <taxon>Actinomycetes</taxon>
        <taxon>Micromonosporales</taxon>
        <taxon>Micromonosporaceae</taxon>
        <taxon>Paractinoplanes</taxon>
    </lineage>
</organism>
<evidence type="ECO:0000256" key="1">
    <source>
        <dbReference type="ARBA" id="ARBA00000085"/>
    </source>
</evidence>
<proteinExistence type="predicted"/>
<feature type="transmembrane region" description="Helical" evidence="9">
    <location>
        <begin position="60"/>
        <end position="85"/>
    </location>
</feature>
<dbReference type="SUPFAM" id="SSF55874">
    <property type="entry name" value="ATPase domain of HSP90 chaperone/DNA topoisomerase II/histidine kinase"/>
    <property type="match status" value="1"/>
</dbReference>
<comment type="catalytic activity">
    <reaction evidence="1">
        <text>ATP + protein L-histidine = ADP + protein N-phospho-L-histidine.</text>
        <dbReference type="EC" id="2.7.13.3"/>
    </reaction>
</comment>
<dbReference type="Gene3D" id="3.30.565.10">
    <property type="entry name" value="Histidine kinase-like ATPase, C-terminal domain"/>
    <property type="match status" value="1"/>
</dbReference>
<evidence type="ECO:0000313" key="12">
    <source>
        <dbReference type="Proteomes" id="UP000636960"/>
    </source>
</evidence>
<dbReference type="PANTHER" id="PTHR24421:SF10">
    <property type="entry name" value="NITRATE_NITRITE SENSOR PROTEIN NARQ"/>
    <property type="match status" value="1"/>
</dbReference>
<keyword evidence="6" id="KW-0418">Kinase</keyword>